<dbReference type="Pfam" id="PF24716">
    <property type="entry name" value="WapI"/>
    <property type="match status" value="1"/>
</dbReference>
<dbReference type="EMBL" id="JBFRUW010000081">
    <property type="protein sequence ID" value="MFA0570397.1"/>
    <property type="molecule type" value="Genomic_DNA"/>
</dbReference>
<protein>
    <submittedName>
        <fullName evidence="1">Uncharacterized protein</fullName>
    </submittedName>
</protein>
<evidence type="ECO:0000313" key="2">
    <source>
        <dbReference type="Proteomes" id="UP001570417"/>
    </source>
</evidence>
<comment type="caution">
    <text evidence="1">The sequence shown here is derived from an EMBL/GenBank/DDBJ whole genome shotgun (WGS) entry which is preliminary data.</text>
</comment>
<gene>
    <name evidence="1" type="ORF">AB4566_19200</name>
</gene>
<organism evidence="1 2">
    <name type="scientific">Vibrio gallaecicus</name>
    <dbReference type="NCBI Taxonomy" id="552386"/>
    <lineage>
        <taxon>Bacteria</taxon>
        <taxon>Pseudomonadati</taxon>
        <taxon>Pseudomonadota</taxon>
        <taxon>Gammaproteobacteria</taxon>
        <taxon>Vibrionales</taxon>
        <taxon>Vibrionaceae</taxon>
        <taxon>Vibrio</taxon>
    </lineage>
</organism>
<reference evidence="1 2" key="1">
    <citation type="journal article" date="2024" name="ISME J.">
        <title>Tailless and filamentous prophages are predominant in marine Vibrio.</title>
        <authorList>
            <person name="Steensen K."/>
            <person name="Seneca J."/>
            <person name="Bartlau N."/>
            <person name="Yu X.A."/>
            <person name="Hussain F.A."/>
            <person name="Polz M.F."/>
        </authorList>
    </citation>
    <scope>NUCLEOTIDE SEQUENCE [LARGE SCALE GENOMIC DNA]</scope>
    <source>
        <strain evidence="1 2">10N.222.51.A1</strain>
    </source>
</reference>
<evidence type="ECO:0000313" key="1">
    <source>
        <dbReference type="EMBL" id="MFA0570397.1"/>
    </source>
</evidence>
<proteinExistence type="predicted"/>
<dbReference type="Proteomes" id="UP001570417">
    <property type="component" value="Unassembled WGS sequence"/>
</dbReference>
<name>A0ABV4NGM6_9VIBR</name>
<dbReference type="InterPro" id="IPR056510">
    <property type="entry name" value="WapI"/>
</dbReference>
<sequence length="131" mass="14871">MKCIVELKTNDEAKSLVFSNIKFFANSLKCHVSINSRGFGYNGSVAFDNVTKFFNDLEAISHLSVGSAELSEDYADHYIKLELNTFGHVILSANLDEYSEHSQHLIINFKTDQTCLKPFLDDLRWAMNKNS</sequence>
<accession>A0ABV4NGM6</accession>
<keyword evidence="2" id="KW-1185">Reference proteome</keyword>
<dbReference type="RefSeq" id="WP_372267833.1">
    <property type="nucleotide sequence ID" value="NZ_JBFRUW010000081.1"/>
</dbReference>